<dbReference type="SUPFAM" id="SSF56235">
    <property type="entry name" value="N-terminal nucleophile aminohydrolases (Ntn hydrolases)"/>
    <property type="match status" value="1"/>
</dbReference>
<evidence type="ECO:0000256" key="1">
    <source>
        <dbReference type="ARBA" id="ARBA00009381"/>
    </source>
</evidence>
<accession>A0ABU9ED07</accession>
<dbReference type="PANTHER" id="PTHR43199:SF1">
    <property type="entry name" value="GLUTATHIONE HYDROLASE PROENZYME"/>
    <property type="match status" value="1"/>
</dbReference>
<organism evidence="6 7">
    <name type="scientific">Gaopeijia maritima</name>
    <dbReference type="NCBI Taxonomy" id="3119007"/>
    <lineage>
        <taxon>Bacteria</taxon>
        <taxon>Pseudomonadati</taxon>
        <taxon>Gemmatimonadota</taxon>
        <taxon>Longimicrobiia</taxon>
        <taxon>Gaopeijiales</taxon>
        <taxon>Gaopeijiaceae</taxon>
        <taxon>Gaopeijia</taxon>
    </lineage>
</organism>
<dbReference type="InterPro" id="IPR051792">
    <property type="entry name" value="GGT_bact"/>
</dbReference>
<dbReference type="Pfam" id="PF01019">
    <property type="entry name" value="G_glu_transpept"/>
    <property type="match status" value="1"/>
</dbReference>
<proteinExistence type="inferred from homology"/>
<evidence type="ECO:0000256" key="3">
    <source>
        <dbReference type="ARBA" id="ARBA00022801"/>
    </source>
</evidence>
<dbReference type="PROSITE" id="PS51257">
    <property type="entry name" value="PROKAR_LIPOPROTEIN"/>
    <property type="match status" value="1"/>
</dbReference>
<keyword evidence="3" id="KW-0378">Hydrolase</keyword>
<dbReference type="Gene3D" id="3.60.20.40">
    <property type="match status" value="1"/>
</dbReference>
<evidence type="ECO:0000256" key="5">
    <source>
        <dbReference type="SAM" id="MobiDB-lite"/>
    </source>
</evidence>
<dbReference type="InterPro" id="IPR043138">
    <property type="entry name" value="GGT_lsub"/>
</dbReference>
<gene>
    <name evidence="6" type="ORF">WI372_10520</name>
</gene>
<reference evidence="6 7" key="1">
    <citation type="submission" date="2024-02" db="EMBL/GenBank/DDBJ databases">
        <title>A novel Gemmatimonadota bacterium.</title>
        <authorList>
            <person name="Du Z.-J."/>
            <person name="Ye Y.-Q."/>
        </authorList>
    </citation>
    <scope>NUCLEOTIDE SEQUENCE [LARGE SCALE GENOMIC DNA]</scope>
    <source>
        <strain evidence="6 7">DH-20</strain>
    </source>
</reference>
<dbReference type="InterPro" id="IPR043137">
    <property type="entry name" value="GGT_ssub_C"/>
</dbReference>
<name>A0ABU9ED07_9BACT</name>
<evidence type="ECO:0000256" key="2">
    <source>
        <dbReference type="ARBA" id="ARBA00022679"/>
    </source>
</evidence>
<protein>
    <submittedName>
        <fullName evidence="6">Gamma-glutamyltransferase</fullName>
        <ecNumber evidence="6">2.3.2.2</ecNumber>
    </submittedName>
</protein>
<dbReference type="EMBL" id="JBBHLI010000005">
    <property type="protein sequence ID" value="MEK9501410.1"/>
    <property type="molecule type" value="Genomic_DNA"/>
</dbReference>
<sequence length="603" mass="61655">MRHPTRRLLRGLSFAFVVTVFAGCGGGASDGVDLAAIDAAIEAAPVARSAGGVVAAAQPLAARAGARMLALGGNAVDAAVASAFALSVVEPTMSGLGGRAQILIRLPDGRHVGIDGTTQAPDSYDPDTAPQAGYGYPTVGVPGVPAALLRALEEHGSLDRATVMQPAIDLAENGFELLPMEAARHAAAADEIAEFEGTAASFLNAEGATRAAGERWVQPDLARTLRALAEGGHDAFYRGEIAEAIAADMQANGGAVTLESLAAYEAESSEIVTGSYRGHELIGLWLPSYGAITIEILQLLETLDLAALDEADWALAVAEAIRVGYLDRPEQRTLDDAARLTSKAWAAERAPMMRVGAGMGAAVGAAQPAAAPLPDPAPTDPAPAATDPAPAPTGPAPAPTPATLAADGHTTHLTTADRSGMVVALTQSLGPNLGSKVITPGLGFVYAATLGGYLGRMEPGERARSHISPFMVERDGVPFLALGAAGGGRIPTAIVAAISRVIDRDHPLAEALQAPRIVPEFPSQSEGGDPEAETAVEIELETGLGFDSTVVAALRDLGIEVEPIDRSGAFGRIHAVRWHPDTGEWEGAADPDWEGVAAVPGGG</sequence>
<dbReference type="PRINTS" id="PR01210">
    <property type="entry name" value="GGTRANSPTASE"/>
</dbReference>
<evidence type="ECO:0000313" key="6">
    <source>
        <dbReference type="EMBL" id="MEK9501410.1"/>
    </source>
</evidence>
<dbReference type="Gene3D" id="1.10.246.130">
    <property type="match status" value="1"/>
</dbReference>
<keyword evidence="4" id="KW-0865">Zymogen</keyword>
<keyword evidence="7" id="KW-1185">Reference proteome</keyword>
<keyword evidence="2 6" id="KW-0808">Transferase</keyword>
<dbReference type="RefSeq" id="WP_405286894.1">
    <property type="nucleotide sequence ID" value="NZ_JBBHLI010000005.1"/>
</dbReference>
<dbReference type="Proteomes" id="UP001484239">
    <property type="component" value="Unassembled WGS sequence"/>
</dbReference>
<comment type="caution">
    <text evidence="6">The sequence shown here is derived from an EMBL/GenBank/DDBJ whole genome shotgun (WGS) entry which is preliminary data.</text>
</comment>
<feature type="region of interest" description="Disordered" evidence="5">
    <location>
        <begin position="367"/>
        <end position="406"/>
    </location>
</feature>
<dbReference type="EC" id="2.3.2.2" evidence="6"/>
<dbReference type="InterPro" id="IPR029055">
    <property type="entry name" value="Ntn_hydrolases_N"/>
</dbReference>
<feature type="compositionally biased region" description="Pro residues" evidence="5">
    <location>
        <begin position="389"/>
        <end position="400"/>
    </location>
</feature>
<dbReference type="GO" id="GO:0103068">
    <property type="term" value="F:leukotriene C4 gamma-glutamyl transferase activity"/>
    <property type="evidence" value="ECO:0007669"/>
    <property type="project" value="UniProtKB-EC"/>
</dbReference>
<keyword evidence="6" id="KW-0012">Acyltransferase</keyword>
<evidence type="ECO:0000256" key="4">
    <source>
        <dbReference type="ARBA" id="ARBA00023145"/>
    </source>
</evidence>
<evidence type="ECO:0000313" key="7">
    <source>
        <dbReference type="Proteomes" id="UP001484239"/>
    </source>
</evidence>
<feature type="compositionally biased region" description="Pro residues" evidence="5">
    <location>
        <begin position="371"/>
        <end position="381"/>
    </location>
</feature>
<dbReference type="PANTHER" id="PTHR43199">
    <property type="entry name" value="GLUTATHIONE HYDROLASE"/>
    <property type="match status" value="1"/>
</dbReference>
<comment type="similarity">
    <text evidence="1">Belongs to the gamma-glutamyltransferase family.</text>
</comment>